<comment type="caution">
    <text evidence="1">The sequence shown here is derived from an EMBL/GenBank/DDBJ whole genome shotgun (WGS) entry which is preliminary data.</text>
</comment>
<dbReference type="Proteomes" id="UP001597319">
    <property type="component" value="Unassembled WGS sequence"/>
</dbReference>
<keyword evidence="2" id="KW-1185">Reference proteome</keyword>
<dbReference type="InterPro" id="IPR008930">
    <property type="entry name" value="Terpenoid_cyclase/PrenylTrfase"/>
</dbReference>
<proteinExistence type="predicted"/>
<protein>
    <submittedName>
        <fullName evidence="1">Uncharacterized protein</fullName>
    </submittedName>
</protein>
<sequence length="312" mass="36804">MNSKEIIQWLLEGDVSIQYQTYRDLLSTEYEDIRNRIEKEGWGAQFLSKRNPKDHWGKAFYQPKWTSSHYTLIDLRNLCILPNNQLIKESIDKIAKECKAEDGGIYPNAKKSDGCINGMFLNYASYFKTEEYHLKSVIDCQLLELMHDGGFNCRLNRSGARHSSLHTTLSVLEGFTEYEYNGYSYRLDEVKKAIQSSKEFILLHQLYISDRTGEIINKDFLRLSYPRRWRYDILSALDYFQYSKTKWDKRMQPAVDVLLKKRNKNGTWNVQAKHPGQTHFNMEKAGKPSRWNTLRALRVLKHFKIPVMSFEN</sequence>
<dbReference type="RefSeq" id="WP_378294237.1">
    <property type="nucleotide sequence ID" value="NZ_JBHULE010000019.1"/>
</dbReference>
<dbReference type="EMBL" id="JBHULE010000019">
    <property type="protein sequence ID" value="MFD2564405.1"/>
    <property type="molecule type" value="Genomic_DNA"/>
</dbReference>
<name>A0ABW5LHY5_9FLAO</name>
<accession>A0ABW5LHY5</accession>
<reference evidence="2" key="1">
    <citation type="journal article" date="2019" name="Int. J. Syst. Evol. Microbiol.">
        <title>The Global Catalogue of Microorganisms (GCM) 10K type strain sequencing project: providing services to taxonomists for standard genome sequencing and annotation.</title>
        <authorList>
            <consortium name="The Broad Institute Genomics Platform"/>
            <consortium name="The Broad Institute Genome Sequencing Center for Infectious Disease"/>
            <person name="Wu L."/>
            <person name="Ma J."/>
        </authorList>
    </citation>
    <scope>NUCLEOTIDE SEQUENCE [LARGE SCALE GENOMIC DNA]</scope>
    <source>
        <strain evidence="2">KCTC 52274</strain>
    </source>
</reference>
<evidence type="ECO:0000313" key="1">
    <source>
        <dbReference type="EMBL" id="MFD2564405.1"/>
    </source>
</evidence>
<evidence type="ECO:0000313" key="2">
    <source>
        <dbReference type="Proteomes" id="UP001597319"/>
    </source>
</evidence>
<dbReference type="Gene3D" id="1.50.10.20">
    <property type="match status" value="1"/>
</dbReference>
<organism evidence="1 2">
    <name type="scientific">Aquimarina rubra</name>
    <dbReference type="NCBI Taxonomy" id="1920033"/>
    <lineage>
        <taxon>Bacteria</taxon>
        <taxon>Pseudomonadati</taxon>
        <taxon>Bacteroidota</taxon>
        <taxon>Flavobacteriia</taxon>
        <taxon>Flavobacteriales</taxon>
        <taxon>Flavobacteriaceae</taxon>
        <taxon>Aquimarina</taxon>
    </lineage>
</organism>
<dbReference type="SUPFAM" id="SSF48239">
    <property type="entry name" value="Terpenoid cyclases/Protein prenyltransferases"/>
    <property type="match status" value="1"/>
</dbReference>
<gene>
    <name evidence="1" type="ORF">ACFSR1_17115</name>
</gene>